<dbReference type="AlphaFoldDB" id="A0A5N6KMT4"/>
<protein>
    <submittedName>
        <fullName evidence="1">Uncharacterized protein</fullName>
    </submittedName>
</protein>
<accession>A0A5N6KMT4</accession>
<sequence>MPSSENTLYSQGVNFGSFVQEGVDARTGQHTSSIALYEAPAKARNCVLFKLSLRFSPLNTTDVGFGKGWSLNLSQYQHIAPRSLVLSTGEHYQISNTGGLRVDDQKLQSFKFRQKGSDFKIVQKNGQIEVLSNAHNVYNTSVPIKLYAADGRALSLICKGVSGQPRLTEVQDGEEVLLEIKYRDPHVEIIHYAGTTEASIFTVVIRDSQLQEFWLPLKDSTKWKFAYNTYGSLICLSNIRSPLGLVEEVTYDPSGLQLPLGGPYKYLPVVKQHIIKPGNQQPVIQTLYSYSKSSNNFLGFGAVDQWKYGEDNLYRVKDTYQYKSIVSVVGGQSIEYTYNKFHLMVRTEQVQEGKQITQTVEYYAKPNLALEHQAAQFQLPKIVKTKYCDLATPSVFRDELTYHEYDQ</sequence>
<reference evidence="1 2" key="1">
    <citation type="submission" date="2019-06" db="EMBL/GenBank/DDBJ databases">
        <title>Genome Sequence of the Brown Rot Fungal Pathogen Monilinia laxa.</title>
        <authorList>
            <person name="De Miccolis Angelini R.M."/>
            <person name="Landi L."/>
            <person name="Abate D."/>
            <person name="Pollastro S."/>
            <person name="Romanazzi G."/>
            <person name="Faretra F."/>
        </authorList>
    </citation>
    <scope>NUCLEOTIDE SEQUENCE [LARGE SCALE GENOMIC DNA]</scope>
    <source>
        <strain evidence="1 2">Mlax316</strain>
    </source>
</reference>
<name>A0A5N6KMT4_MONLA</name>
<gene>
    <name evidence="1" type="ORF">EYC80_004314</name>
</gene>
<dbReference type="EMBL" id="VIGI01000001">
    <property type="protein sequence ID" value="KAB8305008.1"/>
    <property type="molecule type" value="Genomic_DNA"/>
</dbReference>
<dbReference type="Proteomes" id="UP000326757">
    <property type="component" value="Unassembled WGS sequence"/>
</dbReference>
<evidence type="ECO:0000313" key="2">
    <source>
        <dbReference type="Proteomes" id="UP000326757"/>
    </source>
</evidence>
<proteinExistence type="predicted"/>
<keyword evidence="2" id="KW-1185">Reference proteome</keyword>
<comment type="caution">
    <text evidence="1">The sequence shown here is derived from an EMBL/GenBank/DDBJ whole genome shotgun (WGS) entry which is preliminary data.</text>
</comment>
<evidence type="ECO:0000313" key="1">
    <source>
        <dbReference type="EMBL" id="KAB8305008.1"/>
    </source>
</evidence>
<organism evidence="1 2">
    <name type="scientific">Monilinia laxa</name>
    <name type="common">Brown rot fungus</name>
    <name type="synonym">Sclerotinia laxa</name>
    <dbReference type="NCBI Taxonomy" id="61186"/>
    <lineage>
        <taxon>Eukaryota</taxon>
        <taxon>Fungi</taxon>
        <taxon>Dikarya</taxon>
        <taxon>Ascomycota</taxon>
        <taxon>Pezizomycotina</taxon>
        <taxon>Leotiomycetes</taxon>
        <taxon>Helotiales</taxon>
        <taxon>Sclerotiniaceae</taxon>
        <taxon>Monilinia</taxon>
    </lineage>
</organism>
<dbReference type="OrthoDB" id="442731at2759"/>